<feature type="domain" description="NADH:quinone oxidoreductase/Mrp antiporter transmembrane" evidence="7">
    <location>
        <begin position="126"/>
        <end position="420"/>
    </location>
</feature>
<comment type="similarity">
    <text evidence="5">Belongs to the complex I subunit 2 family.</text>
</comment>
<keyword evidence="4 5" id="KW-0472">Membrane</keyword>
<keyword evidence="5" id="KW-0874">Quinone</keyword>
<dbReference type="EC" id="7.1.1.-" evidence="5"/>
<feature type="transmembrane region" description="Helical" evidence="5">
    <location>
        <begin position="275"/>
        <end position="294"/>
    </location>
</feature>
<name>A0A139BSI4_9PROT</name>
<feature type="transmembrane region" description="Helical" evidence="5">
    <location>
        <begin position="12"/>
        <end position="32"/>
    </location>
</feature>
<comment type="subcellular location">
    <subcellularLocation>
        <location evidence="5">Cell membrane</location>
        <topology evidence="5">Multi-pass membrane protein</topology>
    </subcellularLocation>
    <subcellularLocation>
        <location evidence="1">Endomembrane system</location>
        <topology evidence="1">Multi-pass membrane protein</topology>
    </subcellularLocation>
    <subcellularLocation>
        <location evidence="6">Membrane</location>
        <topology evidence="6">Multi-pass membrane protein</topology>
    </subcellularLocation>
</comment>
<feature type="transmembrane region" description="Helical" evidence="5">
    <location>
        <begin position="132"/>
        <end position="151"/>
    </location>
</feature>
<reference evidence="8 9" key="1">
    <citation type="submission" date="2016-02" db="EMBL/GenBank/DDBJ databases">
        <authorList>
            <person name="Wen L."/>
            <person name="He K."/>
            <person name="Yang H."/>
        </authorList>
    </citation>
    <scope>NUCLEOTIDE SEQUENCE [LARGE SCALE GENOMIC DNA]</scope>
    <source>
        <strain evidence="8">ShG14-8</strain>
    </source>
</reference>
<comment type="catalytic activity">
    <reaction evidence="5">
        <text>a quinone + NADH + 5 H(+)(in) = a quinol + NAD(+) + 4 H(+)(out)</text>
        <dbReference type="Rhea" id="RHEA:57888"/>
        <dbReference type="ChEBI" id="CHEBI:15378"/>
        <dbReference type="ChEBI" id="CHEBI:24646"/>
        <dbReference type="ChEBI" id="CHEBI:57540"/>
        <dbReference type="ChEBI" id="CHEBI:57945"/>
        <dbReference type="ChEBI" id="CHEBI:132124"/>
    </reaction>
</comment>
<dbReference type="Proteomes" id="UP000070578">
    <property type="component" value="Unassembled WGS sequence"/>
</dbReference>
<evidence type="ECO:0000313" key="9">
    <source>
        <dbReference type="Proteomes" id="UP000070578"/>
    </source>
</evidence>
<feature type="transmembrane region" description="Helical" evidence="5">
    <location>
        <begin position="109"/>
        <end position="126"/>
    </location>
</feature>
<feature type="transmembrane region" description="Helical" evidence="5">
    <location>
        <begin position="328"/>
        <end position="350"/>
    </location>
</feature>
<keyword evidence="5" id="KW-0830">Ubiquinone</keyword>
<accession>A0A139BSI4</accession>
<organism evidence="8 9">
    <name type="scientific">Candidatus Gallionella acididurans</name>
    <dbReference type="NCBI Taxonomy" id="1796491"/>
    <lineage>
        <taxon>Bacteria</taxon>
        <taxon>Pseudomonadati</taxon>
        <taxon>Pseudomonadota</taxon>
        <taxon>Betaproteobacteria</taxon>
        <taxon>Nitrosomonadales</taxon>
        <taxon>Gallionellaceae</taxon>
        <taxon>Gallionella</taxon>
    </lineage>
</organism>
<dbReference type="GO" id="GO:0012505">
    <property type="term" value="C:endomembrane system"/>
    <property type="evidence" value="ECO:0007669"/>
    <property type="project" value="UniProtKB-SubCell"/>
</dbReference>
<keyword evidence="5" id="KW-0813">Transport</keyword>
<dbReference type="NCBIfam" id="NF004442">
    <property type="entry name" value="PRK05777.1-5"/>
    <property type="match status" value="1"/>
</dbReference>
<keyword evidence="3 5" id="KW-1133">Transmembrane helix</keyword>
<feature type="transmembrane region" description="Helical" evidence="5">
    <location>
        <begin position="205"/>
        <end position="231"/>
    </location>
</feature>
<dbReference type="PANTHER" id="PTHR22773">
    <property type="entry name" value="NADH DEHYDROGENASE"/>
    <property type="match status" value="1"/>
</dbReference>
<dbReference type="Pfam" id="PF00361">
    <property type="entry name" value="Proton_antipo_M"/>
    <property type="match status" value="1"/>
</dbReference>
<keyword evidence="5" id="KW-1003">Cell membrane</keyword>
<feature type="transmembrane region" description="Helical" evidence="5">
    <location>
        <begin position="243"/>
        <end position="263"/>
    </location>
</feature>
<feature type="transmembrane region" description="Helical" evidence="5">
    <location>
        <begin position="44"/>
        <end position="67"/>
    </location>
</feature>
<evidence type="ECO:0000256" key="4">
    <source>
        <dbReference type="ARBA" id="ARBA00023136"/>
    </source>
</evidence>
<dbReference type="HAMAP" id="MF_00445">
    <property type="entry name" value="NDH1_NuoN_1"/>
    <property type="match status" value="1"/>
</dbReference>
<dbReference type="AlphaFoldDB" id="A0A139BSI4"/>
<protein>
    <recommendedName>
        <fullName evidence="5">NADH-quinone oxidoreductase subunit N</fullName>
        <ecNumber evidence="5">7.1.1.-</ecNumber>
    </recommendedName>
    <alternativeName>
        <fullName evidence="5">NADH dehydrogenase I subunit N</fullName>
    </alternativeName>
    <alternativeName>
        <fullName evidence="5">NDH-1 subunit N</fullName>
    </alternativeName>
</protein>
<dbReference type="GO" id="GO:0050136">
    <property type="term" value="F:NADH dehydrogenase (quinone) (non-electrogenic) activity"/>
    <property type="evidence" value="ECO:0007669"/>
    <property type="project" value="UniProtKB-UniRule"/>
</dbReference>
<dbReference type="InterPro" id="IPR010096">
    <property type="entry name" value="NADH-Q_OxRdtase_suN/2"/>
</dbReference>
<dbReference type="InterPro" id="IPR001750">
    <property type="entry name" value="ND/Mrp_TM"/>
</dbReference>
<dbReference type="GO" id="GO:0042773">
    <property type="term" value="P:ATP synthesis coupled electron transport"/>
    <property type="evidence" value="ECO:0007669"/>
    <property type="project" value="InterPro"/>
</dbReference>
<comment type="subunit">
    <text evidence="5">NDH-1 is composed of 14 different subunits. Subunits NuoA, H, J, K, L, M, N constitute the membrane sector of the complex.</text>
</comment>
<feature type="transmembrane region" description="Helical" evidence="5">
    <location>
        <begin position="163"/>
        <end position="185"/>
    </location>
</feature>
<dbReference type="GO" id="GO:0008137">
    <property type="term" value="F:NADH dehydrogenase (ubiquinone) activity"/>
    <property type="evidence" value="ECO:0007669"/>
    <property type="project" value="InterPro"/>
</dbReference>
<dbReference type="PATRIC" id="fig|1796491.3.peg.2377"/>
<feature type="transmembrane region" description="Helical" evidence="5">
    <location>
        <begin position="301"/>
        <end position="322"/>
    </location>
</feature>
<keyword evidence="2 5" id="KW-0812">Transmembrane</keyword>
<comment type="caution">
    <text evidence="8">The sequence shown here is derived from an EMBL/GenBank/DDBJ whole genome shotgun (WGS) entry which is preliminary data.</text>
</comment>
<dbReference type="EMBL" id="LSLI01000061">
    <property type="protein sequence ID" value="KXS31695.1"/>
    <property type="molecule type" value="Genomic_DNA"/>
</dbReference>
<evidence type="ECO:0000256" key="3">
    <source>
        <dbReference type="ARBA" id="ARBA00022989"/>
    </source>
</evidence>
<keyword evidence="5" id="KW-0520">NAD</keyword>
<feature type="transmembrane region" description="Helical" evidence="5">
    <location>
        <begin position="458"/>
        <end position="478"/>
    </location>
</feature>
<evidence type="ECO:0000259" key="7">
    <source>
        <dbReference type="Pfam" id="PF00361"/>
    </source>
</evidence>
<evidence type="ECO:0000313" key="8">
    <source>
        <dbReference type="EMBL" id="KXS31695.1"/>
    </source>
</evidence>
<reference evidence="8 9" key="2">
    <citation type="submission" date="2016-03" db="EMBL/GenBank/DDBJ databases">
        <title>New uncultured bacterium of the family Gallionellaceae from acid mine drainage: description and reconstruction of genome based on metagenomic analysis of microbial community.</title>
        <authorList>
            <person name="Kadnikov V."/>
            <person name="Ivasenko D."/>
            <person name="Beletsky A."/>
            <person name="Mardanov A."/>
            <person name="Danilova E."/>
            <person name="Pimenov N."/>
            <person name="Karnachuk O."/>
            <person name="Ravin N."/>
        </authorList>
    </citation>
    <scope>NUCLEOTIDE SEQUENCE [LARGE SCALE GENOMIC DNA]</scope>
    <source>
        <strain evidence="8">ShG14-8</strain>
    </source>
</reference>
<dbReference type="NCBIfam" id="TIGR01770">
    <property type="entry name" value="NDH_I_N"/>
    <property type="match status" value="1"/>
</dbReference>
<feature type="transmembrane region" description="Helical" evidence="5">
    <location>
        <begin position="79"/>
        <end position="97"/>
    </location>
</feature>
<feature type="transmembrane region" description="Helical" evidence="5">
    <location>
        <begin position="406"/>
        <end position="426"/>
    </location>
</feature>
<dbReference type="PRINTS" id="PR01434">
    <property type="entry name" value="NADHDHGNASE5"/>
</dbReference>
<evidence type="ECO:0000256" key="5">
    <source>
        <dbReference type="HAMAP-Rule" id="MF_00445"/>
    </source>
</evidence>
<evidence type="ECO:0000256" key="6">
    <source>
        <dbReference type="RuleBase" id="RU000320"/>
    </source>
</evidence>
<keyword evidence="5" id="KW-1278">Translocase</keyword>
<dbReference type="GO" id="GO:0048038">
    <property type="term" value="F:quinone binding"/>
    <property type="evidence" value="ECO:0007669"/>
    <property type="project" value="UniProtKB-KW"/>
</dbReference>
<evidence type="ECO:0000256" key="1">
    <source>
        <dbReference type="ARBA" id="ARBA00004127"/>
    </source>
</evidence>
<dbReference type="GO" id="GO:0005886">
    <property type="term" value="C:plasma membrane"/>
    <property type="evidence" value="ECO:0007669"/>
    <property type="project" value="UniProtKB-SubCell"/>
</dbReference>
<comment type="function">
    <text evidence="5">NDH-1 shuttles electrons from NADH, via FMN and iron-sulfur (Fe-S) centers, to quinones in the respiratory chain. The immediate electron acceptor for the enzyme in this species is believed to be ubiquinone. Couples the redox reaction to proton translocation (for every two electrons transferred, four hydrogen ions are translocated across the cytoplasmic membrane), and thus conserves the redox energy in a proton gradient.</text>
</comment>
<evidence type="ECO:0000256" key="2">
    <source>
        <dbReference type="ARBA" id="ARBA00022692"/>
    </source>
</evidence>
<feature type="transmembrane region" description="Helical" evidence="5">
    <location>
        <begin position="371"/>
        <end position="394"/>
    </location>
</feature>
<gene>
    <name evidence="5" type="primary">nuoN</name>
    <name evidence="8" type="ORF">AWT59_2174</name>
</gene>
<sequence>MNMDSMTNFMPAAPEIFLLVMTCVILITDSLLKNSSRMVTYMLVQLTLMICALITVGTHVNGVTYIFHGMFVDDLMSDVLKLLTYLAVSMMLVYSRLYLTVRGLFSGEFMALTLFATLGMMVMISANNFLTLYLGLELLSLSLYAMVALQRDSAAATEAAMKYFILGALASGLLLYGMSMLYGATGSLGLEAVSHAIQSGHANKTLVVFGLVFVVSGLAFKLGAVPFHMWVPDVYHGAPTAMTMLIGSAPKLATFAFVARILVEGLQPLVQHWSGMLVILAIGSMALGNITAIAQTNLKRMFAYSTIAHMGFLLLGFISGSIEGYGSSMFYAVVYALMSLGAFGMIMLLSRAGFEADTLDDFKGLNQRSPWLAFMMLLLMFSMAGVPPTVGFYAKFSVLNAIVQSGYVWLAVVAVLFSLIGAFYYLRIVKLMYFDAPETHTKIVFEPDTTLLISVNSLGVLLLGLLPGALMSVCAVSVRQSLLLH</sequence>
<proteinExistence type="inferred from homology"/>